<dbReference type="PROSITE" id="PS50931">
    <property type="entry name" value="HTH_LYSR"/>
    <property type="match status" value="1"/>
</dbReference>
<protein>
    <submittedName>
        <fullName evidence="6">CysB family HTH-type transcriptional regulator</fullName>
    </submittedName>
</protein>
<evidence type="ECO:0000256" key="1">
    <source>
        <dbReference type="ARBA" id="ARBA00009437"/>
    </source>
</evidence>
<dbReference type="SUPFAM" id="SSF53850">
    <property type="entry name" value="Periplasmic binding protein-like II"/>
    <property type="match status" value="1"/>
</dbReference>
<dbReference type="RefSeq" id="WP_354602430.1">
    <property type="nucleotide sequence ID" value="NZ_JBEWZI010000025.1"/>
</dbReference>
<dbReference type="InterPro" id="IPR036390">
    <property type="entry name" value="WH_DNA-bd_sf"/>
</dbReference>
<proteinExistence type="inferred from homology"/>
<dbReference type="Gene3D" id="1.10.10.10">
    <property type="entry name" value="Winged helix-like DNA-binding domain superfamily/Winged helix DNA-binding domain"/>
    <property type="match status" value="1"/>
</dbReference>
<accession>A0ABV2TSH8</accession>
<evidence type="ECO:0000259" key="5">
    <source>
        <dbReference type="PROSITE" id="PS50931"/>
    </source>
</evidence>
<organism evidence="6 7">
    <name type="scientific">Uliginosibacterium flavum</name>
    <dbReference type="NCBI Taxonomy" id="1396831"/>
    <lineage>
        <taxon>Bacteria</taxon>
        <taxon>Pseudomonadati</taxon>
        <taxon>Pseudomonadota</taxon>
        <taxon>Betaproteobacteria</taxon>
        <taxon>Rhodocyclales</taxon>
        <taxon>Zoogloeaceae</taxon>
        <taxon>Uliginosibacterium</taxon>
    </lineage>
</organism>
<comment type="similarity">
    <text evidence="1">Belongs to the LysR transcriptional regulatory family.</text>
</comment>
<evidence type="ECO:0000313" key="7">
    <source>
        <dbReference type="Proteomes" id="UP001549691"/>
    </source>
</evidence>
<keyword evidence="4" id="KW-0804">Transcription</keyword>
<dbReference type="Proteomes" id="UP001549691">
    <property type="component" value="Unassembled WGS sequence"/>
</dbReference>
<keyword evidence="7" id="KW-1185">Reference proteome</keyword>
<dbReference type="InterPro" id="IPR005119">
    <property type="entry name" value="LysR_subst-bd"/>
</dbReference>
<reference evidence="6 7" key="1">
    <citation type="submission" date="2024-07" db="EMBL/GenBank/DDBJ databases">
        <title>Uliginosibacterium flavum JJ3220;KACC:17644.</title>
        <authorList>
            <person name="Kim M.K."/>
        </authorList>
    </citation>
    <scope>NUCLEOTIDE SEQUENCE [LARGE SCALE GENOMIC DNA]</scope>
    <source>
        <strain evidence="6 7">KACC:17644</strain>
    </source>
</reference>
<dbReference type="Pfam" id="PF00126">
    <property type="entry name" value="HTH_1"/>
    <property type="match status" value="1"/>
</dbReference>
<evidence type="ECO:0000256" key="4">
    <source>
        <dbReference type="ARBA" id="ARBA00023163"/>
    </source>
</evidence>
<dbReference type="InterPro" id="IPR000847">
    <property type="entry name" value="LysR_HTH_N"/>
</dbReference>
<dbReference type="Pfam" id="PF03466">
    <property type="entry name" value="LysR_substrate"/>
    <property type="match status" value="1"/>
</dbReference>
<dbReference type="CDD" id="cd08413">
    <property type="entry name" value="PBP2_CysB_like"/>
    <property type="match status" value="1"/>
</dbReference>
<dbReference type="PRINTS" id="PR00039">
    <property type="entry name" value="HTHLYSR"/>
</dbReference>
<dbReference type="EMBL" id="JBEWZI010000025">
    <property type="protein sequence ID" value="MET7015972.1"/>
    <property type="molecule type" value="Genomic_DNA"/>
</dbReference>
<dbReference type="InterPro" id="IPR036388">
    <property type="entry name" value="WH-like_DNA-bd_sf"/>
</dbReference>
<name>A0ABV2TSH8_9RHOO</name>
<gene>
    <name evidence="6" type="ORF">ABXR19_17420</name>
</gene>
<sequence>MNLQQMRYVLEISKQKLSISDAAEALFTSQPGVSKQLRLLEEELGIEIFVRHGKRLTAITEPGRQVMAIAERMLREADNLRQVGQDFQNEDSGRLVIATTHTQARYALPKVVGEFMRRYPKVQLHIHQGNPRQMCEQVLAGEADLAIATEAAADLPELILLPCKQWNRSVIARKGHPILREAPLTLEAISRFPIITYDSAFAGRSLTNKAFLARGLKPNVVLTAIDSDVIKTYVNMDLGIGIIASMAFDPLVDRELGALDASHLFESSTTRIGLPKNTWLRGYAYAFIEMFAPQLTRHVVDAALAGTKRDSDPGL</sequence>
<keyword evidence="2" id="KW-0805">Transcription regulation</keyword>
<dbReference type="SUPFAM" id="SSF46785">
    <property type="entry name" value="Winged helix' DNA-binding domain"/>
    <property type="match status" value="1"/>
</dbReference>
<dbReference type="PANTHER" id="PTHR30126:SF6">
    <property type="entry name" value="HTH-TYPE TRANSCRIPTIONAL REGULATOR CYSB-RELATED"/>
    <property type="match status" value="1"/>
</dbReference>
<evidence type="ECO:0000313" key="6">
    <source>
        <dbReference type="EMBL" id="MET7015972.1"/>
    </source>
</evidence>
<dbReference type="NCBIfam" id="NF009327">
    <property type="entry name" value="PRK12684.1"/>
    <property type="match status" value="1"/>
</dbReference>
<comment type="caution">
    <text evidence="6">The sequence shown here is derived from an EMBL/GenBank/DDBJ whole genome shotgun (WGS) entry which is preliminary data.</text>
</comment>
<feature type="domain" description="HTH lysR-type" evidence="5">
    <location>
        <begin position="1"/>
        <end position="59"/>
    </location>
</feature>
<keyword evidence="3" id="KW-0238">DNA-binding</keyword>
<dbReference type="PANTHER" id="PTHR30126">
    <property type="entry name" value="HTH-TYPE TRANSCRIPTIONAL REGULATOR"/>
    <property type="match status" value="1"/>
</dbReference>
<evidence type="ECO:0000256" key="2">
    <source>
        <dbReference type="ARBA" id="ARBA00023015"/>
    </source>
</evidence>
<evidence type="ECO:0000256" key="3">
    <source>
        <dbReference type="ARBA" id="ARBA00023125"/>
    </source>
</evidence>
<dbReference type="Gene3D" id="3.40.190.10">
    <property type="entry name" value="Periplasmic binding protein-like II"/>
    <property type="match status" value="2"/>
</dbReference>
<dbReference type="InterPro" id="IPR037423">
    <property type="entry name" value="CysB_PBP2"/>
</dbReference>